<dbReference type="PANTHER" id="PTHR45947">
    <property type="entry name" value="SULFOQUINOVOSYL TRANSFERASE SQD2"/>
    <property type="match status" value="1"/>
</dbReference>
<dbReference type="InterPro" id="IPR001296">
    <property type="entry name" value="Glyco_trans_1"/>
</dbReference>
<sequence>MKLLTISTLYPNAADPKHGIFVETRLRQLKKKYPDVKVTVIAPVPWFPFKHERFGQYAKFASVPYFEHRHDIAIYHPRYVVLPKIGMNITPITLQACLNRQIKLLVRHGFKFDLIDGHYYFPDGVAIAAVAKQWNKPFTVTARGTDINLIPQFKKPLKDIKQVFQQSNHNLAVCEALRQEMILHGAVPSTVTTSRNGVDLTLFRFTAKNEQQQLRQKLKLPLDKKLLISVGLLTERKGQSLTIDALKNHPDAHLLLAGTGPDRKALESQIAANNLGQQVTFLGGLEQARLADYFGACDASILASNREGWANVLLESMACGTPVIATNIWGTPEIVKSPEAGLLIDRSSDAISNGISQLFNALPNRDATRRYAEQYSWDETSTQLYNLFIGILSRTNPIYRQAAVDKEIVL</sequence>
<evidence type="ECO:0000259" key="1">
    <source>
        <dbReference type="Pfam" id="PF00534"/>
    </source>
</evidence>
<dbReference type="Pfam" id="PF13439">
    <property type="entry name" value="Glyco_transf_4"/>
    <property type="match status" value="1"/>
</dbReference>
<dbReference type="RefSeq" id="WP_036821120.1">
    <property type="nucleotide sequence ID" value="NZ_JGVO01000312.1"/>
</dbReference>
<accession>A0A2T3NY84</accession>
<dbReference type="EMBL" id="PYMA01000002">
    <property type="protein sequence ID" value="PSW21210.1"/>
    <property type="molecule type" value="Genomic_DNA"/>
</dbReference>
<reference evidence="3 4" key="1">
    <citation type="submission" date="2018-01" db="EMBL/GenBank/DDBJ databases">
        <title>Whole genome sequencing of Histamine producing bacteria.</title>
        <authorList>
            <person name="Butler K."/>
        </authorList>
    </citation>
    <scope>NUCLEOTIDE SEQUENCE [LARGE SCALE GENOMIC DNA]</scope>
    <source>
        <strain evidence="3 4">DSM 100436</strain>
    </source>
</reference>
<dbReference type="InterPro" id="IPR028098">
    <property type="entry name" value="Glyco_trans_4-like_N"/>
</dbReference>
<evidence type="ECO:0000313" key="3">
    <source>
        <dbReference type="EMBL" id="PSW21210.1"/>
    </source>
</evidence>
<evidence type="ECO:0000313" key="4">
    <source>
        <dbReference type="Proteomes" id="UP000241771"/>
    </source>
</evidence>
<dbReference type="AlphaFoldDB" id="A0A2T3NY84"/>
<dbReference type="Proteomes" id="UP000241771">
    <property type="component" value="Unassembled WGS sequence"/>
</dbReference>
<feature type="domain" description="Glycosyl transferase family 1" evidence="1">
    <location>
        <begin position="211"/>
        <end position="374"/>
    </location>
</feature>
<gene>
    <name evidence="3" type="ORF">C9I98_04455</name>
</gene>
<dbReference type="GO" id="GO:0016757">
    <property type="term" value="F:glycosyltransferase activity"/>
    <property type="evidence" value="ECO:0007669"/>
    <property type="project" value="InterPro"/>
</dbReference>
<dbReference type="OrthoDB" id="9772485at2"/>
<comment type="caution">
    <text evidence="3">The sequence shown here is derived from an EMBL/GenBank/DDBJ whole genome shotgun (WGS) entry which is preliminary data.</text>
</comment>
<evidence type="ECO:0000259" key="2">
    <source>
        <dbReference type="Pfam" id="PF13439"/>
    </source>
</evidence>
<dbReference type="PANTHER" id="PTHR45947:SF15">
    <property type="entry name" value="TEICHURONIC ACID BIOSYNTHESIS GLYCOSYLTRANSFERASE TUAC-RELATED"/>
    <property type="match status" value="1"/>
</dbReference>
<dbReference type="Gene3D" id="3.40.50.2000">
    <property type="entry name" value="Glycogen Phosphorylase B"/>
    <property type="match status" value="2"/>
</dbReference>
<dbReference type="Pfam" id="PF00534">
    <property type="entry name" value="Glycos_transf_1"/>
    <property type="match status" value="1"/>
</dbReference>
<keyword evidence="3" id="KW-0808">Transferase</keyword>
<feature type="domain" description="Glycosyltransferase subfamily 4-like N-terminal" evidence="2">
    <location>
        <begin position="36"/>
        <end position="201"/>
    </location>
</feature>
<dbReference type="SUPFAM" id="SSF53756">
    <property type="entry name" value="UDP-Glycosyltransferase/glycogen phosphorylase"/>
    <property type="match status" value="1"/>
</dbReference>
<name>A0A2T3NY84_9GAMM</name>
<organism evidence="3 4">
    <name type="scientific">Photobacterium sanctipauli</name>
    <dbReference type="NCBI Taxonomy" id="1342794"/>
    <lineage>
        <taxon>Bacteria</taxon>
        <taxon>Pseudomonadati</taxon>
        <taxon>Pseudomonadota</taxon>
        <taxon>Gammaproteobacteria</taxon>
        <taxon>Vibrionales</taxon>
        <taxon>Vibrionaceae</taxon>
        <taxon>Photobacterium</taxon>
    </lineage>
</organism>
<dbReference type="InterPro" id="IPR050194">
    <property type="entry name" value="Glycosyltransferase_grp1"/>
</dbReference>
<proteinExistence type="predicted"/>
<keyword evidence="4" id="KW-1185">Reference proteome</keyword>
<protein>
    <submittedName>
        <fullName evidence="3">Glycosyltransferase family 4 protein</fullName>
    </submittedName>
</protein>